<dbReference type="PANTHER" id="PTHR35368">
    <property type="entry name" value="HYDROPEROXIDE REDUCTASE"/>
    <property type="match status" value="1"/>
</dbReference>
<reference evidence="1 2" key="1">
    <citation type="journal article" date="2015" name="Stand. Genomic Sci.">
        <title>High quality draft genome sequence of the moderately halophilic bacterium Pontibacillus yanchengensis Y32(T) and comparison among Pontibacillus genomes.</title>
        <authorList>
            <person name="Huang J."/>
            <person name="Qiao Z.X."/>
            <person name="Tang J.W."/>
            <person name="Wang G."/>
        </authorList>
    </citation>
    <scope>NUCLEOTIDE SEQUENCE [LARGE SCALE GENOMIC DNA]</scope>
    <source>
        <strain evidence="1 2">Y32</strain>
    </source>
</reference>
<proteinExistence type="predicted"/>
<name>A0A0A2T8B7_9BACI</name>
<dbReference type="PANTHER" id="PTHR35368:SF1">
    <property type="entry name" value="HYDROPEROXIDE REDUCTASE"/>
    <property type="match status" value="1"/>
</dbReference>
<dbReference type="InterPro" id="IPR015946">
    <property type="entry name" value="KH_dom-like_a/b"/>
</dbReference>
<dbReference type="SUPFAM" id="SSF82784">
    <property type="entry name" value="OsmC-like"/>
    <property type="match status" value="1"/>
</dbReference>
<dbReference type="RefSeq" id="WP_036821932.1">
    <property type="nucleotide sequence ID" value="NZ_AVBF01000048.1"/>
</dbReference>
<dbReference type="Gene3D" id="3.30.300.20">
    <property type="match status" value="1"/>
</dbReference>
<dbReference type="InterPro" id="IPR003718">
    <property type="entry name" value="OsmC/Ohr_fam"/>
</dbReference>
<dbReference type="Pfam" id="PF02566">
    <property type="entry name" value="OsmC"/>
    <property type="match status" value="1"/>
</dbReference>
<dbReference type="InterPro" id="IPR052924">
    <property type="entry name" value="OsmC/Ohr_hydroprdx_reductase"/>
</dbReference>
<comment type="caution">
    <text evidence="1">The sequence shown here is derived from an EMBL/GenBank/DDBJ whole genome shotgun (WGS) entry which is preliminary data.</text>
</comment>
<keyword evidence="2" id="KW-1185">Reference proteome</keyword>
<sequence>MAEQTFHVTSNSKGLKTDIETADQHKLVIDEPEKMGGTNEGADPLSTLLSSLAGCETVVANLVAKEIDFDLQSIDFDIKGSLDPRGLMGTEGVRPYFQTVTINAKVHTSETQERINELQRITDERCPVFTTLEAADVQLTANWEKA</sequence>
<dbReference type="AlphaFoldDB" id="A0A0A2T8B7"/>
<evidence type="ECO:0000313" key="1">
    <source>
        <dbReference type="EMBL" id="KGP71764.1"/>
    </source>
</evidence>
<dbReference type="Proteomes" id="UP000030147">
    <property type="component" value="Unassembled WGS sequence"/>
</dbReference>
<dbReference type="STRING" id="1385514.N782_16575"/>
<gene>
    <name evidence="1" type="ORF">N782_16575</name>
</gene>
<dbReference type="InterPro" id="IPR036102">
    <property type="entry name" value="OsmC/Ohrsf"/>
</dbReference>
<accession>A0A0A2T8B7</accession>
<organism evidence="1 2">
    <name type="scientific">Pontibacillus yanchengensis Y32</name>
    <dbReference type="NCBI Taxonomy" id="1385514"/>
    <lineage>
        <taxon>Bacteria</taxon>
        <taxon>Bacillati</taxon>
        <taxon>Bacillota</taxon>
        <taxon>Bacilli</taxon>
        <taxon>Bacillales</taxon>
        <taxon>Bacillaceae</taxon>
        <taxon>Pontibacillus</taxon>
    </lineage>
</organism>
<evidence type="ECO:0000313" key="2">
    <source>
        <dbReference type="Proteomes" id="UP000030147"/>
    </source>
</evidence>
<protein>
    <submittedName>
        <fullName evidence="1">Osmotically inducible protein C</fullName>
    </submittedName>
</protein>
<dbReference type="EMBL" id="AVBF01000048">
    <property type="protein sequence ID" value="KGP71764.1"/>
    <property type="molecule type" value="Genomic_DNA"/>
</dbReference>
<dbReference type="OrthoDB" id="1433018at2"/>
<dbReference type="eggNOG" id="COG1765">
    <property type="taxonomic scope" value="Bacteria"/>
</dbReference>